<feature type="domain" description="Secretion system C-terminal sorting" evidence="1">
    <location>
        <begin position="1663"/>
        <end position="1721"/>
    </location>
</feature>
<dbReference type="InterPro" id="IPR053139">
    <property type="entry name" value="Surface_bspA-like"/>
</dbReference>
<organism evidence="2 3">
    <name type="scientific">Flammeovirga aprica JL-4</name>
    <dbReference type="NCBI Taxonomy" id="694437"/>
    <lineage>
        <taxon>Bacteria</taxon>
        <taxon>Pseudomonadati</taxon>
        <taxon>Bacteroidota</taxon>
        <taxon>Cytophagia</taxon>
        <taxon>Cytophagales</taxon>
        <taxon>Flammeovirgaceae</taxon>
        <taxon>Flammeovirga</taxon>
    </lineage>
</organism>
<keyword evidence="3" id="KW-1185">Reference proteome</keyword>
<protein>
    <submittedName>
        <fullName evidence="2">Leucine-rich repeat protein</fullName>
    </submittedName>
</protein>
<dbReference type="InterPro" id="IPR026906">
    <property type="entry name" value="LRR_5"/>
</dbReference>
<dbReference type="RefSeq" id="WP_169659433.1">
    <property type="nucleotide sequence ID" value="NZ_JABANE010000089.1"/>
</dbReference>
<dbReference type="Pfam" id="PF18962">
    <property type="entry name" value="Por_Secre_tail"/>
    <property type="match status" value="1"/>
</dbReference>
<dbReference type="PANTHER" id="PTHR45661:SF3">
    <property type="entry name" value="IG-LIKE DOMAIN-CONTAINING PROTEIN"/>
    <property type="match status" value="1"/>
</dbReference>
<gene>
    <name evidence="2" type="ORF">HHU12_24820</name>
</gene>
<dbReference type="InterPro" id="IPR026444">
    <property type="entry name" value="Secre_tail"/>
</dbReference>
<evidence type="ECO:0000259" key="1">
    <source>
        <dbReference type="Pfam" id="PF18962"/>
    </source>
</evidence>
<evidence type="ECO:0000313" key="3">
    <source>
        <dbReference type="Proteomes" id="UP000576082"/>
    </source>
</evidence>
<proteinExistence type="predicted"/>
<reference evidence="2 3" key="1">
    <citation type="submission" date="2020-04" db="EMBL/GenBank/DDBJ databases">
        <title>Flammeovirga sp. SR4, a novel species isolated from seawater.</title>
        <authorList>
            <person name="Wang X."/>
        </authorList>
    </citation>
    <scope>NUCLEOTIDE SEQUENCE [LARGE SCALE GENOMIC DNA]</scope>
    <source>
        <strain evidence="2 3">ATCC 23126</strain>
    </source>
</reference>
<dbReference type="EMBL" id="JABANE010000089">
    <property type="protein sequence ID" value="NME71211.1"/>
    <property type="molecule type" value="Genomic_DNA"/>
</dbReference>
<evidence type="ECO:0000313" key="2">
    <source>
        <dbReference type="EMBL" id="NME71211.1"/>
    </source>
</evidence>
<dbReference type="NCBIfam" id="TIGR04183">
    <property type="entry name" value="Por_Secre_tail"/>
    <property type="match status" value="1"/>
</dbReference>
<dbReference type="Proteomes" id="UP000576082">
    <property type="component" value="Unassembled WGS sequence"/>
</dbReference>
<dbReference type="Pfam" id="PF13306">
    <property type="entry name" value="LRR_5"/>
    <property type="match status" value="6"/>
</dbReference>
<dbReference type="Gene3D" id="3.80.10.10">
    <property type="entry name" value="Ribonuclease Inhibitor"/>
    <property type="match status" value="6"/>
</dbReference>
<dbReference type="SUPFAM" id="SSF52058">
    <property type="entry name" value="L domain-like"/>
    <property type="match status" value="2"/>
</dbReference>
<comment type="caution">
    <text evidence="2">The sequence shown here is derived from an EMBL/GenBank/DDBJ whole genome shotgun (WGS) entry which is preliminary data.</text>
</comment>
<dbReference type="PANTHER" id="PTHR45661">
    <property type="entry name" value="SURFACE ANTIGEN"/>
    <property type="match status" value="1"/>
</dbReference>
<sequence length="1729" mass="198957">MTNLTSKLCVIAIVILYAFNQLSAQTLLSEKELSIDSEGVITLNQGVLLDTDIIIPSEINGQSVISIGSYTFQGKGITSVQFPETLEIINFSSFANNNIKKLELPENLKIIESYAFSDNELTDPVVFNGTVVEKIGLSAFKHKKGTNIPENVIHRLPDYKKKGYELNGWIQLPTEGKYFPEGYPISIYHSYVAAIKYIGLTLKGHILGYAFPIDLEVRGDVIEDIQLKNGEEFSITVDFGSNITLTPKNKYLTFETESITLLNIQNNIDTLNFYVEYHTITDEDVESNREGDLILDDRLPEDNNYIYFGRYRTNIIIPDTLKGESVKRLLYPPNDLNVSAVKLPNTLEEIHRNYFENNNMLKKINLPESLLKIESYAFKNTGLKQLKLPSNLEFLGKEAFGDTEISTIELPNSLKTFHLDAFKNTNIKTVFLPENSQTLYQDTWIVVDNPSVVFGAGEEVEVGTGYILNHKIEFTGVHVEVANTTKETINFNYNSSDDQKIEVTLLPFETYTIEEVKGFSSTINVLETNGIELNQSIHTLNNVQENTLITIEEAGYYTLKDEDVVMVGQSISSLVLEELPNSKIIIPTILQKEIVKGISSDVFKEKNITEVILPEYLEEIYTDAFKGNHLRSINLPKSLTYISYGVFENNKLTTIKFPAKLRVLHKRAFANNRIRTVEIPLSIKELSEDLFKNNRIDSLYIPPNIEVIGNGAFKNNSIRKLSFGESSKLELIYSEAFQYNNLQQLILPEGVIKIYDDAFSFNELNDLKLPNSLEIIGEGVFRNNKLVSLVIPNNVYHIKYRSFQNNHLKTVTFPQSLNDIGAYAFENNFIEEVDIPDGIESLRYGTFLHNSLTKVKLPKQLNTIASKVFDDNMPIRLPIYYMEGVRNIWSPIIDEENPFYDNERSYSVYKDNYIFEEGYKKVTIKYIRNEFCKAKVIVDDTDEIHLNGPNYATEYKYNFVVKKVGEDLKLDFGMVALPEYLDYKIYPESLLLTDESLEDTIQVEVEYIQKATTRKEGNVHYLELGTSYNYLPVIHELSADSSIVLFDLTNYTKNGSSNIRNDSLHITDGKLKLHYLNADISNTKIAKEAYLKSDKRDLKYFKISYEDSLYIEKNSHPDFLYWEHTPTWINEEKIEPFEEGMLMATSNYDYDIIILRAYFKPYVVTSNDVTIKDGLITSYNVTDKHLHLVIPDSINGQLIRGVADSEIGIFEDLDIWSLSLPDSFIYYGSNSFKNNDINNFDCLNFTNNCIFKESSFEGNLFLEYSRSIRSFQKIERNAFKNIYSKVYVIKTSDYFYKELYNPDIEYEKEVFYRVPLNELTIENGYIVNYHPLQSHSFIKLPYKDSEGFLIKGIIDAKNKEEGVFNNKGLEGVEMYNEYIGDYAFSDNDIFLIKASNVKHIGKDAFRNNSISSPYKLDKVNYIGKGAFSENPDLSFKFPSNPLLERGYHHYGYWYDENNEMYFTDSLLTDHSHSYTKYLFFNGFTVTSIIDYPDYNNIAFKAYFYDQYGDLRDKNLYPTLNKEGTYETTFAKGDSVHVHYKLSEHFESENQDFFITSIDSDTTIYFDATPKEHSIEYENLHGAYNEHNPTSFTIFDEVEFEDLVHNEWGFINWTYYYVSDEDSVIHSIYGPRNFYGDIILKAHWYKKNPTDINDELFESVILSPNPASSHITVLNFPIDNSSTFKVYNLSGQLVLNGTFSNGNIINIESLQSGVYILDIVSVKILKFIKQ</sequence>
<dbReference type="InterPro" id="IPR032675">
    <property type="entry name" value="LRR_dom_sf"/>
</dbReference>
<accession>A0A7X9RYT5</accession>
<name>A0A7X9RYT5_9BACT</name>